<evidence type="ECO:0008006" key="3">
    <source>
        <dbReference type="Google" id="ProtNLM"/>
    </source>
</evidence>
<organism evidence="2">
    <name type="scientific">Octactis speculum</name>
    <dbReference type="NCBI Taxonomy" id="3111310"/>
    <lineage>
        <taxon>Eukaryota</taxon>
        <taxon>Sar</taxon>
        <taxon>Stramenopiles</taxon>
        <taxon>Ochrophyta</taxon>
        <taxon>Dictyochophyceae</taxon>
        <taxon>Dictyochales</taxon>
        <taxon>Dictyochaceae</taxon>
        <taxon>Octactis</taxon>
    </lineage>
</organism>
<evidence type="ECO:0000313" key="2">
    <source>
        <dbReference type="EMBL" id="CAD9463462.1"/>
    </source>
</evidence>
<evidence type="ECO:0000256" key="1">
    <source>
        <dbReference type="SAM" id="MobiDB-lite"/>
    </source>
</evidence>
<protein>
    <recommendedName>
        <fullName evidence="3">Ndc10 domain-containing protein</fullName>
    </recommendedName>
</protein>
<sequence length="715" mass="80170">MASSPADGNQMDGNNDALRVAMATSQRLSLEKDRDDNHKNVYKKKVEEFETWLVFNGQDFQMKITKIQMNQDGSVLLTGHITGYFSVKSEAFMEIMTDFDDSFKIASHDFEFESCNEQECETSCDSSRLLNPDGSALDGFSVDNVVIGSFLRFLGPTLNSVRLRYKTPRDRNTPTYDEISQEYVFTYLLRRSCLNHKGQTCQLGEEALKTHQSALKDRWRTEYEAATGSRRQQLQTHDPRQATKRVIAMYLNRRRGSDEAIGAALVRFLAEEERGIPGSALREIASFSFFSKGLSGNVPSRDIEKEWLFRTVILFMVQASVRCFNAAFMCVMGQKIQELSKRESDLSLAQGVRFSLHNDKPTQRKFEKNALIIPHESVNLCALWSLAVLMYMRDMKGAFTKVDFTCGVYAARYKLFPGTKGPMSPMCPATFRTWFKQFLVMAGVSICFHITHLARQSMNYFNANAGSPLDEAALNMHGNYSSKQNDREKGYTSPYSEDAALFLSSLAATADKAPDTPIARGGSPFVRLWLLTPQVPPLQVLSKVYATERAYLEEIKGGLGVPGCRPASSETTKLIDDRRAMLDYYSIVLVNGLCSELDELPIGHFIRTWPLIYQPEFLQYRKKFLETRTAAVDQIEQRRISQTPLNQGDVPVLGRTIATTMVPIIMDAMNRKWGSAGLSSPPPLPPNGHINESGPASPHIPPNVTGEAAPGGLQR</sequence>
<reference evidence="2" key="1">
    <citation type="submission" date="2021-01" db="EMBL/GenBank/DDBJ databases">
        <authorList>
            <person name="Corre E."/>
            <person name="Pelletier E."/>
            <person name="Niang G."/>
            <person name="Scheremetjew M."/>
            <person name="Finn R."/>
            <person name="Kale V."/>
            <person name="Holt S."/>
            <person name="Cochrane G."/>
            <person name="Meng A."/>
            <person name="Brown T."/>
            <person name="Cohen L."/>
        </authorList>
    </citation>
    <scope>NUCLEOTIDE SEQUENCE</scope>
    <source>
        <strain evidence="2">CCMP1381</strain>
    </source>
</reference>
<dbReference type="EMBL" id="HBGS01048814">
    <property type="protein sequence ID" value="CAD9463462.1"/>
    <property type="molecule type" value="Transcribed_RNA"/>
</dbReference>
<name>A0A7S2DSX5_9STRA</name>
<gene>
    <name evidence="2" type="ORF">DSPE1174_LOCUS25390</name>
</gene>
<dbReference type="AlphaFoldDB" id="A0A7S2DSX5"/>
<feature type="region of interest" description="Disordered" evidence="1">
    <location>
        <begin position="676"/>
        <end position="715"/>
    </location>
</feature>
<accession>A0A7S2DSX5</accession>
<proteinExistence type="predicted"/>